<dbReference type="InterPro" id="IPR050204">
    <property type="entry name" value="AraC_XylS_family_regulators"/>
</dbReference>
<keyword evidence="3" id="KW-0804">Transcription</keyword>
<dbReference type="PANTHER" id="PTHR46796">
    <property type="entry name" value="HTH-TYPE TRANSCRIPTIONAL ACTIVATOR RHAS-RELATED"/>
    <property type="match status" value="1"/>
</dbReference>
<evidence type="ECO:0000256" key="2">
    <source>
        <dbReference type="ARBA" id="ARBA00023125"/>
    </source>
</evidence>
<organism evidence="6 7">
    <name type="scientific">Actinoallomurus vinaceus</name>
    <dbReference type="NCBI Taxonomy" id="1080074"/>
    <lineage>
        <taxon>Bacteria</taxon>
        <taxon>Bacillati</taxon>
        <taxon>Actinomycetota</taxon>
        <taxon>Actinomycetes</taxon>
        <taxon>Streptosporangiales</taxon>
        <taxon>Thermomonosporaceae</taxon>
        <taxon>Actinoallomurus</taxon>
    </lineage>
</organism>
<evidence type="ECO:0000256" key="4">
    <source>
        <dbReference type="SAM" id="MobiDB-lite"/>
    </source>
</evidence>
<dbReference type="SMART" id="SM00342">
    <property type="entry name" value="HTH_ARAC"/>
    <property type="match status" value="1"/>
</dbReference>
<dbReference type="Proteomes" id="UP001501442">
    <property type="component" value="Unassembled WGS sequence"/>
</dbReference>
<dbReference type="SUPFAM" id="SSF46689">
    <property type="entry name" value="Homeodomain-like"/>
    <property type="match status" value="2"/>
</dbReference>
<evidence type="ECO:0000259" key="5">
    <source>
        <dbReference type="PROSITE" id="PS01124"/>
    </source>
</evidence>
<comment type="caution">
    <text evidence="6">The sequence shown here is derived from an EMBL/GenBank/DDBJ whole genome shotgun (WGS) entry which is preliminary data.</text>
</comment>
<keyword evidence="1" id="KW-0805">Transcription regulation</keyword>
<name>A0ABP8U2S5_9ACTN</name>
<keyword evidence="2" id="KW-0238">DNA-binding</keyword>
<keyword evidence="7" id="KW-1185">Reference proteome</keyword>
<protein>
    <submittedName>
        <fullName evidence="6">AraC family transcriptional regulator</fullName>
    </submittedName>
</protein>
<evidence type="ECO:0000256" key="1">
    <source>
        <dbReference type="ARBA" id="ARBA00023015"/>
    </source>
</evidence>
<evidence type="ECO:0000256" key="3">
    <source>
        <dbReference type="ARBA" id="ARBA00023163"/>
    </source>
</evidence>
<dbReference type="InterPro" id="IPR018060">
    <property type="entry name" value="HTH_AraC"/>
</dbReference>
<feature type="domain" description="HTH araC/xylS-type" evidence="5">
    <location>
        <begin position="9"/>
        <end position="107"/>
    </location>
</feature>
<evidence type="ECO:0000313" key="6">
    <source>
        <dbReference type="EMBL" id="GAA4620098.1"/>
    </source>
</evidence>
<dbReference type="InterPro" id="IPR009057">
    <property type="entry name" value="Homeodomain-like_sf"/>
</dbReference>
<proteinExistence type="predicted"/>
<dbReference type="Pfam" id="PF12833">
    <property type="entry name" value="HTH_18"/>
    <property type="match status" value="1"/>
</dbReference>
<evidence type="ECO:0000313" key="7">
    <source>
        <dbReference type="Proteomes" id="UP001501442"/>
    </source>
</evidence>
<gene>
    <name evidence="6" type="ORF">GCM10023196_002730</name>
</gene>
<dbReference type="PROSITE" id="PS01124">
    <property type="entry name" value="HTH_ARAC_FAMILY_2"/>
    <property type="match status" value="1"/>
</dbReference>
<dbReference type="EMBL" id="BAABHK010000001">
    <property type="protein sequence ID" value="GAA4620098.1"/>
    <property type="molecule type" value="Genomic_DNA"/>
</dbReference>
<accession>A0ABP8U2S5</accession>
<feature type="region of interest" description="Disordered" evidence="4">
    <location>
        <begin position="287"/>
        <end position="308"/>
    </location>
</feature>
<dbReference type="Gene3D" id="1.10.10.60">
    <property type="entry name" value="Homeodomain-like"/>
    <property type="match status" value="2"/>
</dbReference>
<sequence length="308" mass="33654">MDLTKYAIKHAIAMMWDRYNEPLSLDDIADSAIMSKFYFSRTFRSMTGTSPGRFLSAIRLFKAKHLLLQTPSSVTHIAYMVGYNSLGTFTSRFSRSVGSSPGVYRAKSQAGGHALVGRTRPESTGRAGEVAGCLVAPRAEYHIPTRTYVGLFASPMIEGRPVACDIVDGSGPYTLRDVPSGTWYVRAVTVDTREVDPRPWARRPRFLGVGENVTVRQDGSSVTQDIDLRKATPLDLPILLALPELDNFDSYDDPVLRLPDRDCRDPVAAAFDGARALARVAHRRRGGTDGFNAPTRAAFGTVPQPGSG</sequence>
<reference evidence="7" key="1">
    <citation type="journal article" date="2019" name="Int. J. Syst. Evol. Microbiol.">
        <title>The Global Catalogue of Microorganisms (GCM) 10K type strain sequencing project: providing services to taxonomists for standard genome sequencing and annotation.</title>
        <authorList>
            <consortium name="The Broad Institute Genomics Platform"/>
            <consortium name="The Broad Institute Genome Sequencing Center for Infectious Disease"/>
            <person name="Wu L."/>
            <person name="Ma J."/>
        </authorList>
    </citation>
    <scope>NUCLEOTIDE SEQUENCE [LARGE SCALE GENOMIC DNA]</scope>
    <source>
        <strain evidence="7">JCM 17939</strain>
    </source>
</reference>
<dbReference type="RefSeq" id="WP_345428472.1">
    <property type="nucleotide sequence ID" value="NZ_BAABHK010000001.1"/>
</dbReference>